<reference evidence="3" key="1">
    <citation type="journal article" date="2023" name="Commun. Biol.">
        <title>Genome analysis of Parmales, the sister group of diatoms, reveals the evolutionary specialization of diatoms from phago-mixotrophs to photoautotrophs.</title>
        <authorList>
            <person name="Ban H."/>
            <person name="Sato S."/>
            <person name="Yoshikawa S."/>
            <person name="Yamada K."/>
            <person name="Nakamura Y."/>
            <person name="Ichinomiya M."/>
            <person name="Sato N."/>
            <person name="Blanc-Mathieu R."/>
            <person name="Endo H."/>
            <person name="Kuwata A."/>
            <person name="Ogata H."/>
        </authorList>
    </citation>
    <scope>NUCLEOTIDE SEQUENCE [LARGE SCALE GENOMIC DNA]</scope>
    <source>
        <strain evidence="3">NIES 3699</strain>
    </source>
</reference>
<proteinExistence type="predicted"/>
<evidence type="ECO:0000313" key="3">
    <source>
        <dbReference type="Proteomes" id="UP001165160"/>
    </source>
</evidence>
<feature type="domain" description="Methyltransferase type 11" evidence="1">
    <location>
        <begin position="92"/>
        <end position="170"/>
    </location>
</feature>
<dbReference type="GO" id="GO:0008757">
    <property type="term" value="F:S-adenosylmethionine-dependent methyltransferase activity"/>
    <property type="evidence" value="ECO:0007669"/>
    <property type="project" value="InterPro"/>
</dbReference>
<dbReference type="Pfam" id="PF08241">
    <property type="entry name" value="Methyltransf_11"/>
    <property type="match status" value="1"/>
</dbReference>
<evidence type="ECO:0000259" key="1">
    <source>
        <dbReference type="Pfam" id="PF08241"/>
    </source>
</evidence>
<comment type="caution">
    <text evidence="2">The sequence shown here is derived from an EMBL/GenBank/DDBJ whole genome shotgun (WGS) entry which is preliminary data.</text>
</comment>
<sequence>MFKNPFASNDSLIPKVLEDPKWPAEWPYSPSDFQRQDPTDDGDFYAYSRFVHHIDDDARAALTKFYDENFKGDDDVLDICSSWVSHYPPAWVKSRRGNVVGLGMNEEELSANKEIDSYVVKDLNKDPVFPFEDDFFSVVTCVVSVDYLINPKAVFSEISRVLRPGGRCYISMSNRCFPTKAFQIWLQTNDLEHVFIVGSFFHFTGNGFNPPKSFDISPNPGRSDPMFIVAAESK</sequence>
<gene>
    <name evidence="2" type="ORF">TrVE_jg13706</name>
</gene>
<dbReference type="CDD" id="cd02440">
    <property type="entry name" value="AdoMet_MTases"/>
    <property type="match status" value="1"/>
</dbReference>
<protein>
    <recommendedName>
        <fullName evidence="1">Methyltransferase type 11 domain-containing protein</fullName>
    </recommendedName>
</protein>
<name>A0A9W7ET33_9STRA</name>
<dbReference type="InterPro" id="IPR029063">
    <property type="entry name" value="SAM-dependent_MTases_sf"/>
</dbReference>
<dbReference type="InterPro" id="IPR013216">
    <property type="entry name" value="Methyltransf_11"/>
</dbReference>
<dbReference type="EMBL" id="BRXX01000088">
    <property type="protein sequence ID" value="GMH88925.1"/>
    <property type="molecule type" value="Genomic_DNA"/>
</dbReference>
<keyword evidence="3" id="KW-1185">Reference proteome</keyword>
<dbReference type="AlphaFoldDB" id="A0A9W7ET33"/>
<evidence type="ECO:0000313" key="2">
    <source>
        <dbReference type="EMBL" id="GMH88925.1"/>
    </source>
</evidence>
<accession>A0A9W7ET33</accession>
<dbReference type="PANTHER" id="PTHR43036:SF2">
    <property type="entry name" value="OS04G0481300 PROTEIN"/>
    <property type="match status" value="1"/>
</dbReference>
<dbReference type="Proteomes" id="UP001165160">
    <property type="component" value="Unassembled WGS sequence"/>
</dbReference>
<organism evidence="2 3">
    <name type="scientific">Triparma verrucosa</name>
    <dbReference type="NCBI Taxonomy" id="1606542"/>
    <lineage>
        <taxon>Eukaryota</taxon>
        <taxon>Sar</taxon>
        <taxon>Stramenopiles</taxon>
        <taxon>Ochrophyta</taxon>
        <taxon>Bolidophyceae</taxon>
        <taxon>Parmales</taxon>
        <taxon>Triparmaceae</taxon>
        <taxon>Triparma</taxon>
    </lineage>
</organism>
<dbReference type="SUPFAM" id="SSF53335">
    <property type="entry name" value="S-adenosyl-L-methionine-dependent methyltransferases"/>
    <property type="match status" value="1"/>
</dbReference>
<dbReference type="Gene3D" id="3.40.50.150">
    <property type="entry name" value="Vaccinia Virus protein VP39"/>
    <property type="match status" value="1"/>
</dbReference>
<dbReference type="PANTHER" id="PTHR43036">
    <property type="entry name" value="OSJNBB0011N17.9 PROTEIN"/>
    <property type="match status" value="1"/>
</dbReference>